<gene>
    <name evidence="5" type="ORF">KQ657_002505</name>
</gene>
<feature type="compositionally biased region" description="Polar residues" evidence="2">
    <location>
        <begin position="1"/>
        <end position="14"/>
    </location>
</feature>
<dbReference type="Pfam" id="PF02204">
    <property type="entry name" value="VPS9"/>
    <property type="match status" value="1"/>
</dbReference>
<feature type="region of interest" description="Disordered" evidence="2">
    <location>
        <begin position="139"/>
        <end position="182"/>
    </location>
</feature>
<dbReference type="InterPro" id="IPR003123">
    <property type="entry name" value="VPS9"/>
</dbReference>
<keyword evidence="6" id="KW-1185">Reference proteome</keyword>
<keyword evidence="1" id="KW-0833">Ubl conjugation pathway</keyword>
<evidence type="ECO:0000256" key="2">
    <source>
        <dbReference type="SAM" id="MobiDB-lite"/>
    </source>
</evidence>
<accession>A0A9P7V752</accession>
<dbReference type="PROSITE" id="PS51205">
    <property type="entry name" value="VPS9"/>
    <property type="match status" value="1"/>
</dbReference>
<dbReference type="CDD" id="cd14369">
    <property type="entry name" value="CUE_VPS9_like"/>
    <property type="match status" value="1"/>
</dbReference>
<dbReference type="Gene3D" id="1.20.1050.80">
    <property type="entry name" value="VPS9 domain"/>
    <property type="match status" value="1"/>
</dbReference>
<feature type="compositionally biased region" description="Acidic residues" evidence="2">
    <location>
        <begin position="160"/>
        <end position="180"/>
    </location>
</feature>
<dbReference type="Proteomes" id="UP000790833">
    <property type="component" value="Unassembled WGS sequence"/>
</dbReference>
<dbReference type="GO" id="GO:0005085">
    <property type="term" value="F:guanyl-nucleotide exchange factor activity"/>
    <property type="evidence" value="ECO:0007669"/>
    <property type="project" value="InterPro"/>
</dbReference>
<dbReference type="RefSeq" id="XP_043047691.1">
    <property type="nucleotide sequence ID" value="XM_043193265.1"/>
</dbReference>
<reference evidence="5" key="1">
    <citation type="submission" date="2021-03" db="EMBL/GenBank/DDBJ databases">
        <authorList>
            <person name="Palmer J.M."/>
        </authorList>
    </citation>
    <scope>NUCLEOTIDE SEQUENCE</scope>
    <source>
        <strain evidence="5">ARV_011</strain>
    </source>
</reference>
<sequence length="651" mass="73763">MSFNNLAFNVSKSQATTSTTTATLSNGNGGIKAGMSPILQSMLTKSAPTQEAQMDSVEDTRRMSQGEMVNSDLIGIFDRYDLRPDKVLEEDDKDVEKVQHEPKDIGSENEHESEPEKGSSKVGLVSEEKVDQIEEFEKQYQEEPQADGIIEKEQSINEGDGGDDDEVDHEDNGSEVDDYPLDPLVRDFSSTSTVDEAQTLASQDRLSAIEQDHHDHHVPETTQYSNTTIDTPQYQPSHHPFNFQNFLSNLKRKSANPIVRYIRSFLILFTRQGHTFTGAQKIKIVSEFKSFINDKFNVYEPFASMNAADLENSREGLEKLIMNRIYEQCFPPEYEIKMGNDINLIPEMFKEDLSLDNTFSIQLEKFSWVNGIHLDIDLSLLGDNGGSKLKVLDQAGTELNKLNVYRAPRDKIICILNCCKIIFGFLKSVEQETNADEFMPLLIFVIMKARVSYFISNVHYIENFRGTEWLESGETSYYLSSIEGAIRFIQNIDKDTLTINENEYNAHMESWDAEEKQRELIRKEIEALNLAKLNRQHQEHVVQNMPIPQTQQQLPYSTESSLSPSRVLLTSAGMLTKSITSFLSPSPEPLLAQEQRSGESPQDTEQLQATLNSLIEIFPDMDKGVLTDLVRLKKGDLESCVDACLELINDV</sequence>
<dbReference type="EMBL" id="JAHMUF010000020">
    <property type="protein sequence ID" value="KAG7192140.1"/>
    <property type="molecule type" value="Genomic_DNA"/>
</dbReference>
<dbReference type="OrthoDB" id="300289at2759"/>
<evidence type="ECO:0000313" key="5">
    <source>
        <dbReference type="EMBL" id="KAG7192140.1"/>
    </source>
</evidence>
<dbReference type="GO" id="GO:0016192">
    <property type="term" value="P:vesicle-mediated transport"/>
    <property type="evidence" value="ECO:0007669"/>
    <property type="project" value="InterPro"/>
</dbReference>
<evidence type="ECO:0000313" key="6">
    <source>
        <dbReference type="Proteomes" id="UP000790833"/>
    </source>
</evidence>
<evidence type="ECO:0000256" key="1">
    <source>
        <dbReference type="ARBA" id="ARBA00022786"/>
    </source>
</evidence>
<dbReference type="InterPro" id="IPR003892">
    <property type="entry name" value="CUE"/>
</dbReference>
<feature type="domain" description="CUE" evidence="3">
    <location>
        <begin position="606"/>
        <end position="650"/>
    </location>
</feature>
<dbReference type="SMART" id="SM00167">
    <property type="entry name" value="VPS9"/>
    <property type="match status" value="1"/>
</dbReference>
<evidence type="ECO:0008006" key="7">
    <source>
        <dbReference type="Google" id="ProtNLM"/>
    </source>
</evidence>
<dbReference type="PANTHER" id="PTHR23101:SF25">
    <property type="entry name" value="GTPASE-ACTIVATING PROTEIN AND VPS9 DOMAIN-CONTAINING PROTEIN 1"/>
    <property type="match status" value="1"/>
</dbReference>
<dbReference type="AlphaFoldDB" id="A0A9P7V752"/>
<proteinExistence type="predicted"/>
<dbReference type="Gene3D" id="1.10.8.10">
    <property type="entry name" value="DNA helicase RuvA subunit, C-terminal domain"/>
    <property type="match status" value="1"/>
</dbReference>
<dbReference type="SUPFAM" id="SSF109993">
    <property type="entry name" value="VPS9 domain"/>
    <property type="match status" value="1"/>
</dbReference>
<feature type="region of interest" description="Disordered" evidence="2">
    <location>
        <begin position="88"/>
        <end position="124"/>
    </location>
</feature>
<dbReference type="Pfam" id="PF18151">
    <property type="entry name" value="DUF5601"/>
    <property type="match status" value="1"/>
</dbReference>
<dbReference type="GO" id="GO:0043130">
    <property type="term" value="F:ubiquitin binding"/>
    <property type="evidence" value="ECO:0007669"/>
    <property type="project" value="InterPro"/>
</dbReference>
<organism evidence="5 6">
    <name type="scientific">Scheffersomyces spartinae</name>
    <dbReference type="NCBI Taxonomy" id="45513"/>
    <lineage>
        <taxon>Eukaryota</taxon>
        <taxon>Fungi</taxon>
        <taxon>Dikarya</taxon>
        <taxon>Ascomycota</taxon>
        <taxon>Saccharomycotina</taxon>
        <taxon>Pichiomycetes</taxon>
        <taxon>Debaryomycetaceae</taxon>
        <taxon>Scheffersomyces</taxon>
    </lineage>
</organism>
<feature type="compositionally biased region" description="Basic and acidic residues" evidence="2">
    <location>
        <begin position="94"/>
        <end position="119"/>
    </location>
</feature>
<dbReference type="InterPro" id="IPR041804">
    <property type="entry name" value="Vps9_CUE"/>
</dbReference>
<dbReference type="GO" id="GO:0005829">
    <property type="term" value="C:cytosol"/>
    <property type="evidence" value="ECO:0007669"/>
    <property type="project" value="TreeGrafter"/>
</dbReference>
<dbReference type="SUPFAM" id="SSF46934">
    <property type="entry name" value="UBA-like"/>
    <property type="match status" value="1"/>
</dbReference>
<dbReference type="InterPro" id="IPR037191">
    <property type="entry name" value="VPS9_dom_sf"/>
</dbReference>
<dbReference type="InterPro" id="IPR009060">
    <property type="entry name" value="UBA-like_sf"/>
</dbReference>
<dbReference type="InterPro" id="IPR045046">
    <property type="entry name" value="Vps9-like"/>
</dbReference>
<name>A0A9P7V752_9ASCO</name>
<dbReference type="GeneID" id="66115879"/>
<evidence type="ECO:0000259" key="4">
    <source>
        <dbReference type="PROSITE" id="PS51205"/>
    </source>
</evidence>
<evidence type="ECO:0000259" key="3">
    <source>
        <dbReference type="PROSITE" id="PS51140"/>
    </source>
</evidence>
<dbReference type="GO" id="GO:0030139">
    <property type="term" value="C:endocytic vesicle"/>
    <property type="evidence" value="ECO:0007669"/>
    <property type="project" value="TreeGrafter"/>
</dbReference>
<dbReference type="GO" id="GO:0031267">
    <property type="term" value="F:small GTPase binding"/>
    <property type="evidence" value="ECO:0007669"/>
    <property type="project" value="TreeGrafter"/>
</dbReference>
<protein>
    <recommendedName>
        <fullName evidence="7">Guanine nucleotide exchange factor</fullName>
    </recommendedName>
</protein>
<dbReference type="PROSITE" id="PS51140">
    <property type="entry name" value="CUE"/>
    <property type="match status" value="1"/>
</dbReference>
<dbReference type="Gene3D" id="1.10.246.120">
    <property type="match status" value="1"/>
</dbReference>
<feature type="domain" description="VPS9" evidence="4">
    <location>
        <begin position="353"/>
        <end position="498"/>
    </location>
</feature>
<dbReference type="Pfam" id="PF02845">
    <property type="entry name" value="CUE"/>
    <property type="match status" value="1"/>
</dbReference>
<comment type="caution">
    <text evidence="5">The sequence shown here is derived from an EMBL/GenBank/DDBJ whole genome shotgun (WGS) entry which is preliminary data.</text>
</comment>
<dbReference type="InterPro" id="IPR041545">
    <property type="entry name" value="DUF5601"/>
</dbReference>
<dbReference type="PANTHER" id="PTHR23101">
    <property type="entry name" value="RAB GDP/GTP EXCHANGE FACTOR"/>
    <property type="match status" value="1"/>
</dbReference>
<feature type="region of interest" description="Disordered" evidence="2">
    <location>
        <begin position="1"/>
        <end position="30"/>
    </location>
</feature>
<dbReference type="SMART" id="SM00546">
    <property type="entry name" value="CUE"/>
    <property type="match status" value="1"/>
</dbReference>